<organism evidence="5">
    <name type="scientific">Pseudogymnoascus destructans</name>
    <dbReference type="NCBI Taxonomy" id="655981"/>
    <lineage>
        <taxon>Eukaryota</taxon>
        <taxon>Fungi</taxon>
        <taxon>Dikarya</taxon>
        <taxon>Ascomycota</taxon>
        <taxon>Pezizomycotina</taxon>
        <taxon>Leotiomycetes</taxon>
        <taxon>Thelebolales</taxon>
        <taxon>Thelebolaceae</taxon>
        <taxon>Pseudogymnoascus</taxon>
    </lineage>
</organism>
<dbReference type="SUPFAM" id="SSF49417">
    <property type="entry name" value="p53-like transcription factors"/>
    <property type="match status" value="1"/>
</dbReference>
<feature type="compositionally biased region" description="Polar residues" evidence="3">
    <location>
        <begin position="478"/>
        <end position="495"/>
    </location>
</feature>
<evidence type="ECO:0000256" key="3">
    <source>
        <dbReference type="SAM" id="MobiDB-lite"/>
    </source>
</evidence>
<feature type="domain" description="NDT80" evidence="4">
    <location>
        <begin position="113"/>
        <end position="358"/>
    </location>
</feature>
<proteinExistence type="predicted"/>
<keyword evidence="1 2" id="KW-0238">DNA-binding</keyword>
<evidence type="ECO:0000313" key="5">
    <source>
        <dbReference type="EMBL" id="OAF55781.2"/>
    </source>
</evidence>
<evidence type="ECO:0000256" key="2">
    <source>
        <dbReference type="PROSITE-ProRule" id="PRU00850"/>
    </source>
</evidence>
<dbReference type="GO" id="GO:0003677">
    <property type="term" value="F:DNA binding"/>
    <property type="evidence" value="ECO:0007669"/>
    <property type="project" value="UniProtKB-KW"/>
</dbReference>
<feature type="region of interest" description="Disordered" evidence="3">
    <location>
        <begin position="368"/>
        <end position="387"/>
    </location>
</feature>
<dbReference type="PANTHER" id="PTHR35144">
    <property type="entry name" value="MEIOSIS-SPECIFIC TRANSCRIPTION FACTOR NDT80"/>
    <property type="match status" value="1"/>
</dbReference>
<dbReference type="GO" id="GO:0045944">
    <property type="term" value="P:positive regulation of transcription by RNA polymerase II"/>
    <property type="evidence" value="ECO:0007669"/>
    <property type="project" value="TreeGrafter"/>
</dbReference>
<dbReference type="GeneID" id="36290810"/>
<dbReference type="GO" id="GO:0051321">
    <property type="term" value="P:meiotic cell cycle"/>
    <property type="evidence" value="ECO:0007669"/>
    <property type="project" value="TreeGrafter"/>
</dbReference>
<dbReference type="AlphaFoldDB" id="A0A177A3D8"/>
<dbReference type="VEuPathDB" id="FungiDB:GMDG_05427"/>
<dbReference type="InterPro" id="IPR037141">
    <property type="entry name" value="NDT80_DNA-bd_dom_sf"/>
</dbReference>
<dbReference type="InterPro" id="IPR008967">
    <property type="entry name" value="p53-like_TF_DNA-bd_sf"/>
</dbReference>
<accession>A0A177A3D8</accession>
<evidence type="ECO:0000259" key="4">
    <source>
        <dbReference type="PROSITE" id="PS51517"/>
    </source>
</evidence>
<feature type="region of interest" description="Disordered" evidence="3">
    <location>
        <begin position="541"/>
        <end position="587"/>
    </location>
</feature>
<feature type="region of interest" description="Disordered" evidence="3">
    <location>
        <begin position="462"/>
        <end position="514"/>
    </location>
</feature>
<dbReference type="InterPro" id="IPR024061">
    <property type="entry name" value="NDT80_DNA-bd_dom"/>
</dbReference>
<dbReference type="eggNOG" id="ENOG502SAHY">
    <property type="taxonomic scope" value="Eukaryota"/>
</dbReference>
<feature type="compositionally biased region" description="Low complexity" evidence="3">
    <location>
        <begin position="56"/>
        <end position="71"/>
    </location>
</feature>
<sequence length="611" mass="67317">MEDIKPEEPGSTGTSLWNGCRVPLPAPMSLFSHHYEQSAPVFEPQEVLYSSSAKDPYSPSTQHQQSQQQPQNDMLPRRGSESLGVFGVPKLNPGLASHRSYPSLKRPHDSFEEHPYANVASSLHESIPEFDDSTKPTIQSDHRLLSFEPLLPHRHTVLDQYGRPAKLDVVAQIHGMFFLSEIATHAGDNIIMQPELTCYRRNLFQISGSITCPAGPLSVVNGHGESISTVSHEITVSATESVDGHVIRLIVIPWKTPPANSPDHPSGQGQEPAAISIDSLGNEDKNNETVSQQIAWKRLQFRVATANNGRRKELQQHFVLRLKLISTLADGSKVSTVESATAPIVVRGRSPRNFQARKEIPLVGSSASLRGHNSRVSPSQKKDPLMADRPGIAKPTMMDLPKRPFQFDNGNFPPSPLIIHGGYPQWNQAQQHSGHAASATATFPQTSNSISAYHNEPQRIHAVQDPSSHHGLPELTSPIESSSRHFYSPPTSSPAQFDPNPRPMKSPRHTEVPHSSVYRPFETSYGNNLAGNPNRLYYPHAPAPPPWSGTEPDGSSYSTAMNLPPQQPLQHPPHQTEHERQPSPDYNFASEAYVNARDDTQNIGYTWSAAG</sequence>
<feature type="region of interest" description="Disordered" evidence="3">
    <location>
        <begin position="49"/>
        <end position="91"/>
    </location>
</feature>
<name>A0A177A3D8_9PEZI</name>
<dbReference type="Gene3D" id="2.60.40.1390">
    <property type="entry name" value="NDT80 DNA-binding domain"/>
    <property type="match status" value="1"/>
</dbReference>
<protein>
    <recommendedName>
        <fullName evidence="4">NDT80 domain-containing protein</fullName>
    </recommendedName>
</protein>
<dbReference type="Proteomes" id="UP000077154">
    <property type="component" value="Unassembled WGS sequence"/>
</dbReference>
<dbReference type="RefSeq" id="XP_024321080.1">
    <property type="nucleotide sequence ID" value="XM_024471331.1"/>
</dbReference>
<dbReference type="EMBL" id="KV441407">
    <property type="protein sequence ID" value="OAF55781.2"/>
    <property type="molecule type" value="Genomic_DNA"/>
</dbReference>
<evidence type="ECO:0000256" key="1">
    <source>
        <dbReference type="ARBA" id="ARBA00023125"/>
    </source>
</evidence>
<feature type="DNA-binding region" description="NDT80" evidence="2">
    <location>
        <begin position="113"/>
        <end position="358"/>
    </location>
</feature>
<reference evidence="5" key="1">
    <citation type="submission" date="2016-03" db="EMBL/GenBank/DDBJ databases">
        <title>Updated assembly of Pseudogymnoascus destructans, the fungus causing white-nose syndrome of bats.</title>
        <authorList>
            <person name="Palmer J.M."/>
            <person name="Drees K.P."/>
            <person name="Foster J.T."/>
            <person name="Lindner D.L."/>
        </authorList>
    </citation>
    <scope>NUCLEOTIDE SEQUENCE [LARGE SCALE GENOMIC DNA]</scope>
    <source>
        <strain evidence="5">20631-21</strain>
    </source>
</reference>
<dbReference type="PANTHER" id="PTHR35144:SF4">
    <property type="entry name" value="TRANSCRIPTION FACTOR VIB-1"/>
    <property type="match status" value="1"/>
</dbReference>
<dbReference type="GO" id="GO:0003700">
    <property type="term" value="F:DNA-binding transcription factor activity"/>
    <property type="evidence" value="ECO:0007669"/>
    <property type="project" value="UniProtKB-UniRule"/>
</dbReference>
<gene>
    <name evidence="5" type="ORF">VC83_07766</name>
</gene>
<dbReference type="PROSITE" id="PS51517">
    <property type="entry name" value="NDT80"/>
    <property type="match status" value="1"/>
</dbReference>
<dbReference type="InterPro" id="IPR052605">
    <property type="entry name" value="Fungal_trans_regulator"/>
</dbReference>
<dbReference type="Pfam" id="PF05224">
    <property type="entry name" value="NDT80_PhoG"/>
    <property type="match status" value="1"/>
</dbReference>
<dbReference type="OrthoDB" id="4117572at2759"/>
<dbReference type="GO" id="GO:0000228">
    <property type="term" value="C:nuclear chromosome"/>
    <property type="evidence" value="ECO:0007669"/>
    <property type="project" value="TreeGrafter"/>
</dbReference>